<feature type="domain" description="RNA polymerase sigma factor 54 core-binding" evidence="11">
    <location>
        <begin position="101"/>
        <end position="296"/>
    </location>
</feature>
<name>E4ZAG1_NEIL0</name>
<dbReference type="GO" id="GO:0001216">
    <property type="term" value="F:DNA-binding transcription activator activity"/>
    <property type="evidence" value="ECO:0007669"/>
    <property type="project" value="InterPro"/>
</dbReference>
<dbReference type="PIRSF" id="PIRSF000774">
    <property type="entry name" value="RpoN"/>
    <property type="match status" value="1"/>
</dbReference>
<dbReference type="Pfam" id="PF00309">
    <property type="entry name" value="Sigma54_AID"/>
    <property type="match status" value="1"/>
</dbReference>
<dbReference type="Proteomes" id="UP000008723">
    <property type="component" value="Chromosome"/>
</dbReference>
<evidence type="ECO:0000256" key="1">
    <source>
        <dbReference type="ARBA" id="ARBA00008798"/>
    </source>
</evidence>
<evidence type="ECO:0000256" key="8">
    <source>
        <dbReference type="ARBA" id="ARBA00023163"/>
    </source>
</evidence>
<dbReference type="EMBL" id="FN995097">
    <property type="protein sequence ID" value="CBN86422.1"/>
    <property type="molecule type" value="Genomic_DNA"/>
</dbReference>
<evidence type="ECO:0000256" key="4">
    <source>
        <dbReference type="ARBA" id="ARBA00022695"/>
    </source>
</evidence>
<comment type="function">
    <text evidence="9">Sigma factors are initiation factors that promote the attachment of RNA polymerase to specific initiation sites and are then released.</text>
</comment>
<evidence type="ECO:0000256" key="6">
    <source>
        <dbReference type="ARBA" id="ARBA00023082"/>
    </source>
</evidence>
<evidence type="ECO:0000256" key="7">
    <source>
        <dbReference type="ARBA" id="ARBA00023125"/>
    </source>
</evidence>
<dbReference type="Gene3D" id="1.10.10.60">
    <property type="entry name" value="Homeodomain-like"/>
    <property type="match status" value="1"/>
</dbReference>
<dbReference type="GO" id="GO:0003677">
    <property type="term" value="F:DNA binding"/>
    <property type="evidence" value="ECO:0007669"/>
    <property type="project" value="UniProtKB-KW"/>
</dbReference>
<dbReference type="HOGENOM" id="CLU_020569_1_1_4"/>
<evidence type="ECO:0000259" key="11">
    <source>
        <dbReference type="Pfam" id="PF04963"/>
    </source>
</evidence>
<dbReference type="PRINTS" id="PR00045">
    <property type="entry name" value="SIGMA54FCT"/>
</dbReference>
<dbReference type="GO" id="GO:0016779">
    <property type="term" value="F:nucleotidyltransferase activity"/>
    <property type="evidence" value="ECO:0007669"/>
    <property type="project" value="UniProtKB-KW"/>
</dbReference>
<dbReference type="KEGG" id="nla:NLA_1800"/>
<evidence type="ECO:0000256" key="3">
    <source>
        <dbReference type="ARBA" id="ARBA00022679"/>
    </source>
</evidence>
<feature type="domain" description="RNA polymerase sigma factor 54 DNA-binding" evidence="10">
    <location>
        <begin position="309"/>
        <end position="465"/>
    </location>
</feature>
<evidence type="ECO:0000256" key="9">
    <source>
        <dbReference type="PIRNR" id="PIRNR000774"/>
    </source>
</evidence>
<evidence type="ECO:0000259" key="10">
    <source>
        <dbReference type="Pfam" id="PF04552"/>
    </source>
</evidence>
<dbReference type="Pfam" id="PF04963">
    <property type="entry name" value="Sigma54_CBD"/>
    <property type="match status" value="1"/>
</dbReference>
<dbReference type="InterPro" id="IPR007046">
    <property type="entry name" value="RNA_pol_sigma_54_core-bd"/>
</dbReference>
<dbReference type="NCBIfam" id="TIGR02395">
    <property type="entry name" value="rpoN_sigma"/>
    <property type="match status" value="1"/>
</dbReference>
<accession>E4ZAG1</accession>
<reference evidence="12 13" key="1">
    <citation type="journal article" date="2010" name="BMC Genomics">
        <title>Independent evolution of the core and accessory gene sets in the genus Neisseria: insights gained from the genome of Neisseria lactamica isolate 020-06.</title>
        <authorList>
            <person name="Bennett J.S."/>
            <person name="Bentley S.D."/>
            <person name="Vernikos G.S."/>
            <person name="Quail M.A."/>
            <person name="Cherevach I."/>
            <person name="White B."/>
            <person name="Parkhill J."/>
            <person name="Maiden M.C."/>
        </authorList>
    </citation>
    <scope>NUCLEOTIDE SEQUENCE [LARGE SCALE GENOMIC DNA]</scope>
    <source>
        <strain evidence="12 13">020-06</strain>
    </source>
</reference>
<keyword evidence="4 9" id="KW-0548">Nucleotidyltransferase</keyword>
<keyword evidence="7 9" id="KW-0238">DNA-binding</keyword>
<evidence type="ECO:0000256" key="5">
    <source>
        <dbReference type="ARBA" id="ARBA00023015"/>
    </source>
</evidence>
<dbReference type="PROSITE" id="PS00718">
    <property type="entry name" value="SIGMA54_2"/>
    <property type="match status" value="1"/>
</dbReference>
<evidence type="ECO:0000256" key="2">
    <source>
        <dbReference type="ARBA" id="ARBA00022478"/>
    </source>
</evidence>
<evidence type="ECO:0000313" key="13">
    <source>
        <dbReference type="Proteomes" id="UP000008723"/>
    </source>
</evidence>
<dbReference type="InterPro" id="IPR000394">
    <property type="entry name" value="RNA_pol_sigma_54"/>
</dbReference>
<gene>
    <name evidence="12" type="ordered locus">NLA_1800</name>
</gene>
<dbReference type="eggNOG" id="COG1508">
    <property type="taxonomic scope" value="Bacteria"/>
</dbReference>
<keyword evidence="5 9" id="KW-0805">Transcription regulation</keyword>
<keyword evidence="8 9" id="KW-0804">Transcription</keyword>
<evidence type="ECO:0000313" key="12">
    <source>
        <dbReference type="EMBL" id="CBN86422.1"/>
    </source>
</evidence>
<keyword evidence="2 9" id="KW-0240">DNA-directed RNA polymerase</keyword>
<dbReference type="Pfam" id="PF04552">
    <property type="entry name" value="Sigma54_DBD"/>
    <property type="match status" value="1"/>
</dbReference>
<dbReference type="PANTHER" id="PTHR32248:SF4">
    <property type="entry name" value="RNA POLYMERASE SIGMA-54 FACTOR"/>
    <property type="match status" value="1"/>
</dbReference>
<dbReference type="PROSITE" id="PS50044">
    <property type="entry name" value="SIGMA54_3"/>
    <property type="match status" value="1"/>
</dbReference>
<keyword evidence="6 9" id="KW-0731">Sigma factor</keyword>
<sequence length="468" mass="52290">MTLCGIFLRRQAENNNFPHIIMTLLGIKLKQTQQLNQRLQQSLRVLQMSGIELEREVENWLSDNPLLERKDTDEFSDARFSHYTAPARQIGGDEGEDMLSNIAGEQDFKQYLHAQVCEHPLSDQEAACVHILIDFLDEQGYLTDSIEDILDHTPLEWMLDEAMLKQALTALQKFDPAGVAAADLNESLILQIERLGECAAKPAALHIVRNALDSIDGNRSQTLARIKKHLPQTDSGTLEAALDLIASLNPFPAAGFASSAPVPYIRPDVWVEESKDGWTVSFNEDSLPPLQMNSEYCELMPSEGLSPEWKEKISEARQRIDSLELRKATVVLLAEYIVKHQADFFTFGEIGLVPLLMKDAAAELGVAESTVSRAANQKYLSCPRGVFPLHHFFTSAVQTEGSGEIFSQTAAKAVLSQLIDNEDKHKPHTDETIVRLLKLRGIEVSRRTVAKYRESLGIPAAHKRRTAE</sequence>
<dbReference type="GO" id="GO:0016987">
    <property type="term" value="F:sigma factor activity"/>
    <property type="evidence" value="ECO:0007669"/>
    <property type="project" value="UniProtKB-KW"/>
</dbReference>
<dbReference type="GO" id="GO:0006352">
    <property type="term" value="P:DNA-templated transcription initiation"/>
    <property type="evidence" value="ECO:0007669"/>
    <property type="project" value="InterPro"/>
</dbReference>
<dbReference type="GO" id="GO:0000428">
    <property type="term" value="C:DNA-directed RNA polymerase complex"/>
    <property type="evidence" value="ECO:0007669"/>
    <property type="project" value="UniProtKB-KW"/>
</dbReference>
<keyword evidence="3 9" id="KW-0808">Transferase</keyword>
<organism evidence="12 13">
    <name type="scientific">Neisseria lactamica (strain 020-06)</name>
    <dbReference type="NCBI Taxonomy" id="489653"/>
    <lineage>
        <taxon>Bacteria</taxon>
        <taxon>Pseudomonadati</taxon>
        <taxon>Pseudomonadota</taxon>
        <taxon>Betaproteobacteria</taxon>
        <taxon>Neisseriales</taxon>
        <taxon>Neisseriaceae</taxon>
        <taxon>Neisseria</taxon>
    </lineage>
</organism>
<dbReference type="InterPro" id="IPR007634">
    <property type="entry name" value="RNA_pol_sigma_54_DNA-bd"/>
</dbReference>
<protein>
    <recommendedName>
        <fullName evidence="9">RNA polymerase sigma-54 factor</fullName>
    </recommendedName>
</protein>
<comment type="similarity">
    <text evidence="1 9">Belongs to the sigma-54 factor family.</text>
</comment>
<proteinExistence type="inferred from homology"/>
<dbReference type="Gene3D" id="1.10.10.1330">
    <property type="entry name" value="RNA polymerase sigma-54 factor, core-binding domain"/>
    <property type="match status" value="1"/>
</dbReference>
<dbReference type="AlphaFoldDB" id="E4ZAG1"/>
<dbReference type="InterPro" id="IPR038709">
    <property type="entry name" value="RpoN_core-bd_sf"/>
</dbReference>
<dbReference type="PANTHER" id="PTHR32248">
    <property type="entry name" value="RNA POLYMERASE SIGMA-54 FACTOR"/>
    <property type="match status" value="1"/>
</dbReference>